<dbReference type="Proteomes" id="UP001205105">
    <property type="component" value="Unassembled WGS sequence"/>
</dbReference>
<dbReference type="GO" id="GO:0032968">
    <property type="term" value="P:positive regulation of transcription elongation by RNA polymerase II"/>
    <property type="evidence" value="ECO:0007669"/>
    <property type="project" value="InterPro"/>
</dbReference>
<dbReference type="InterPro" id="IPR008851">
    <property type="entry name" value="TFIIF-alpha"/>
</dbReference>
<evidence type="ECO:0000313" key="11">
    <source>
        <dbReference type="EMBL" id="KAI7843503.1"/>
    </source>
</evidence>
<feature type="compositionally biased region" description="Acidic residues" evidence="9">
    <location>
        <begin position="463"/>
        <end position="487"/>
    </location>
</feature>
<keyword evidence="7 8" id="KW-0539">Nucleus</keyword>
<dbReference type="GO" id="GO:0006367">
    <property type="term" value="P:transcription initiation at RNA polymerase II promoter"/>
    <property type="evidence" value="ECO:0007669"/>
    <property type="project" value="InterPro"/>
</dbReference>
<comment type="function">
    <text evidence="8">TFIIF is a general transcription initiation factor that binds to RNA polymerase II and helps to recruit it to the initiation complex in collaboration with TFIIB. It promotes transcription elongation.</text>
</comment>
<dbReference type="InterPro" id="IPR011039">
    <property type="entry name" value="TFIIF_interaction"/>
</dbReference>
<comment type="similarity">
    <text evidence="3">Belongs to the HEBP family.</text>
</comment>
<dbReference type="EMBL" id="JADXDR010000037">
    <property type="protein sequence ID" value="KAI7843503.1"/>
    <property type="molecule type" value="Genomic_DNA"/>
</dbReference>
<dbReference type="PANTHER" id="PTHR13011">
    <property type="entry name" value="TFIIF-ALPHA"/>
    <property type="match status" value="1"/>
</dbReference>
<evidence type="ECO:0000256" key="1">
    <source>
        <dbReference type="ARBA" id="ARBA00004123"/>
    </source>
</evidence>
<dbReference type="AlphaFoldDB" id="A0AAD5DVW8"/>
<dbReference type="InterPro" id="IPR006917">
    <property type="entry name" value="SOUL_heme-bd"/>
</dbReference>
<protein>
    <recommendedName>
        <fullName evidence="8">Transcription initiation factor IIF subunit alpha</fullName>
    </recommendedName>
</protein>
<dbReference type="Gene3D" id="3.20.80.10">
    <property type="entry name" value="Regulatory factor, effector binding domain"/>
    <property type="match status" value="1"/>
</dbReference>
<evidence type="ECO:0000256" key="4">
    <source>
        <dbReference type="ARBA" id="ARBA00023015"/>
    </source>
</evidence>
<dbReference type="InterPro" id="IPR011256">
    <property type="entry name" value="Reg_factor_effector_dom_sf"/>
</dbReference>
<sequence length="613" mass="67797">MPRVLLPLTLACLPGLAALSGAAGAPALDPALPAALEWRRPKFCGGRECPHFRTLHEEDGFEERKYRHKSLWVVTNETGVTWNHAYLHGKVRLAHFWAGDNDRGAKLARTNPMLALFEFGDQGELLPRWTFAGYLPRDCQKDPPQPKSEPACIAPALNASSYYVRPFRGLPTLGKVLNVAADLRTLLQHQGLDFEEQSLAVAIYEPKEPRLGGHHPPLRYRYNEIDDKSGAVRSVGMAAPQEFVIRASGADKAATKHLVARFPLAFRPDPRSDETANAPELKGTGDWTMGQMEQGEARPGTRGLPGQWVLEESSRGRPRFVGQPEGGMRDTGGGYFLLMKGKGNEFIAVPVSDMFTFKPVSQRRHQTLEEAEAAMQAQRLQHERANPRLAKAVARDEEDPLAILKDDEEKEHDSDEEWRAIRERAAARHVVKTAPKQQQRPPSRGQEDEERPEEEHAEKDEKGEDWEHEEAAADDDLDMGESEEEDVGSPVRKGAASSDSEEEGASGALQPEKTKRRLRRMMRATGLEDSEEEEEESAAAPAGLTSVPAAGGGVLTAEELRQLLRSKGRILLADLTAMYKARLAGSEGTKAFVQLVKQVAKMESGSKFLVLKE</sequence>
<dbReference type="Pfam" id="PF04832">
    <property type="entry name" value="SOUL"/>
    <property type="match status" value="1"/>
</dbReference>
<dbReference type="PANTHER" id="PTHR13011:SF0">
    <property type="entry name" value="GENERAL TRANSCRIPTION FACTOR IIF SUBUNIT 1"/>
    <property type="match status" value="1"/>
</dbReference>
<dbReference type="SUPFAM" id="SSF55136">
    <property type="entry name" value="Probable bacterial effector-binding domain"/>
    <property type="match status" value="1"/>
</dbReference>
<evidence type="ECO:0000256" key="8">
    <source>
        <dbReference type="RuleBase" id="RU366044"/>
    </source>
</evidence>
<comment type="subcellular location">
    <subcellularLocation>
        <location evidence="1 8">Nucleus</location>
    </subcellularLocation>
</comment>
<feature type="region of interest" description="Disordered" evidence="9">
    <location>
        <begin position="389"/>
        <end position="549"/>
    </location>
</feature>
<comment type="similarity">
    <text evidence="2 8">Belongs to the TFIIF alpha subunit family.</text>
</comment>
<feature type="compositionally biased region" description="Basic and acidic residues" evidence="9">
    <location>
        <begin position="453"/>
        <end position="462"/>
    </location>
</feature>
<evidence type="ECO:0000256" key="2">
    <source>
        <dbReference type="ARBA" id="ARBA00005249"/>
    </source>
</evidence>
<feature type="region of interest" description="Disordered" evidence="9">
    <location>
        <begin position="268"/>
        <end position="307"/>
    </location>
</feature>
<dbReference type="GO" id="GO:0001096">
    <property type="term" value="F:TFIIF-class transcription factor complex binding"/>
    <property type="evidence" value="ECO:0007669"/>
    <property type="project" value="TreeGrafter"/>
</dbReference>
<dbReference type="GO" id="GO:0005674">
    <property type="term" value="C:transcription factor TFIIF complex"/>
    <property type="evidence" value="ECO:0007669"/>
    <property type="project" value="TreeGrafter"/>
</dbReference>
<dbReference type="Pfam" id="PF05793">
    <property type="entry name" value="TFIIF_alpha"/>
    <property type="match status" value="1"/>
</dbReference>
<dbReference type="GO" id="GO:0003677">
    <property type="term" value="F:DNA binding"/>
    <property type="evidence" value="ECO:0007669"/>
    <property type="project" value="UniProtKB-KW"/>
</dbReference>
<feature type="chain" id="PRO_5042026467" description="Transcription initiation factor IIF subunit alpha" evidence="10">
    <location>
        <begin position="25"/>
        <end position="613"/>
    </location>
</feature>
<accession>A0AAD5DVW8</accession>
<feature type="compositionally biased region" description="Basic and acidic residues" evidence="9">
    <location>
        <begin position="404"/>
        <end position="426"/>
    </location>
</feature>
<feature type="signal peptide" evidence="10">
    <location>
        <begin position="1"/>
        <end position="24"/>
    </location>
</feature>
<evidence type="ECO:0000256" key="10">
    <source>
        <dbReference type="SAM" id="SignalP"/>
    </source>
</evidence>
<name>A0AAD5DVW8_9CHLO</name>
<dbReference type="GO" id="GO:0016251">
    <property type="term" value="F:RNA polymerase II general transcription initiation factor activity"/>
    <property type="evidence" value="ECO:0007669"/>
    <property type="project" value="TreeGrafter"/>
</dbReference>
<evidence type="ECO:0000256" key="7">
    <source>
        <dbReference type="ARBA" id="ARBA00023242"/>
    </source>
</evidence>
<evidence type="ECO:0000256" key="6">
    <source>
        <dbReference type="ARBA" id="ARBA00023163"/>
    </source>
</evidence>
<comment type="caution">
    <text evidence="11">The sequence shown here is derived from an EMBL/GenBank/DDBJ whole genome shotgun (WGS) entry which is preliminary data.</text>
</comment>
<dbReference type="SUPFAM" id="SSF50916">
    <property type="entry name" value="Rap30/74 interaction domains"/>
    <property type="match status" value="1"/>
</dbReference>
<organism evidence="11 12">
    <name type="scientific">Chlorella ohadii</name>
    <dbReference type="NCBI Taxonomy" id="2649997"/>
    <lineage>
        <taxon>Eukaryota</taxon>
        <taxon>Viridiplantae</taxon>
        <taxon>Chlorophyta</taxon>
        <taxon>core chlorophytes</taxon>
        <taxon>Trebouxiophyceae</taxon>
        <taxon>Chlorellales</taxon>
        <taxon>Chlorellaceae</taxon>
        <taxon>Chlorella clade</taxon>
        <taxon>Chlorella</taxon>
    </lineage>
</organism>
<evidence type="ECO:0000256" key="5">
    <source>
        <dbReference type="ARBA" id="ARBA00023125"/>
    </source>
</evidence>
<feature type="compositionally biased region" description="Acidic residues" evidence="9">
    <location>
        <begin position="528"/>
        <end position="537"/>
    </location>
</feature>
<keyword evidence="10" id="KW-0732">Signal</keyword>
<keyword evidence="4 8" id="KW-0805">Transcription regulation</keyword>
<evidence type="ECO:0000313" key="12">
    <source>
        <dbReference type="Proteomes" id="UP001205105"/>
    </source>
</evidence>
<gene>
    <name evidence="11" type="ORF">COHA_002746</name>
</gene>
<evidence type="ECO:0000256" key="9">
    <source>
        <dbReference type="SAM" id="MobiDB-lite"/>
    </source>
</evidence>
<keyword evidence="6 8" id="KW-0804">Transcription</keyword>
<proteinExistence type="inferred from homology"/>
<keyword evidence="5 8" id="KW-0238">DNA-binding</keyword>
<evidence type="ECO:0000256" key="3">
    <source>
        <dbReference type="ARBA" id="ARBA00009817"/>
    </source>
</evidence>
<reference evidence="11" key="1">
    <citation type="submission" date="2020-11" db="EMBL/GenBank/DDBJ databases">
        <title>Chlorella ohadii genome sequencing and assembly.</title>
        <authorList>
            <person name="Murik O."/>
            <person name="Treves H."/>
            <person name="Kedem I."/>
            <person name="Shotland Y."/>
            <person name="Kaplan A."/>
        </authorList>
    </citation>
    <scope>NUCLEOTIDE SEQUENCE</scope>
    <source>
        <strain evidence="11">1</strain>
    </source>
</reference>
<keyword evidence="12" id="KW-1185">Reference proteome</keyword>